<dbReference type="InterPro" id="IPR043472">
    <property type="entry name" value="Macro_dom-like"/>
</dbReference>
<name>A0A517MWG7_9BACT</name>
<dbReference type="NCBIfam" id="TIGR02452">
    <property type="entry name" value="TIGR02452 family protein"/>
    <property type="match status" value="1"/>
</dbReference>
<dbReference type="Proteomes" id="UP000319852">
    <property type="component" value="Chromosome"/>
</dbReference>
<dbReference type="KEGG" id="amob:HG15A2_25140"/>
<keyword evidence="3" id="KW-1185">Reference proteome</keyword>
<sequence>MNRNNRKQIGSQTVEIVDRGWYELDSHGRIDIAAPVKNCLSDTRLYTPHESDDLLNNEYSRAYETVIEVENETTLSAATRLIVEQKRPNTLCLNFASAKNPGGGFLGGSQAQEESLARSSALYASLLTQNVYYETNRACRTALYTDLMILSPDVPVFRADEGSLLPDPYLLSILTSPAVNAGAVKKNEQDKEPMIIPTMTQRIAKVLTIAAEHGYEHLIFGAWGCGVFRNDPGEIAKLFAEALLDGGQFCNRFASVTFAVLDGTDGERIIRPFRQEFVKGALN</sequence>
<dbReference type="AlphaFoldDB" id="A0A517MWG7"/>
<dbReference type="SUPFAM" id="SSF52949">
    <property type="entry name" value="Macro domain-like"/>
    <property type="match status" value="1"/>
</dbReference>
<reference evidence="2 3" key="1">
    <citation type="submission" date="2019-02" db="EMBL/GenBank/DDBJ databases">
        <title>Deep-cultivation of Planctomycetes and their phenomic and genomic characterization uncovers novel biology.</title>
        <authorList>
            <person name="Wiegand S."/>
            <person name="Jogler M."/>
            <person name="Boedeker C."/>
            <person name="Pinto D."/>
            <person name="Vollmers J."/>
            <person name="Rivas-Marin E."/>
            <person name="Kohn T."/>
            <person name="Peeters S.H."/>
            <person name="Heuer A."/>
            <person name="Rast P."/>
            <person name="Oberbeckmann S."/>
            <person name="Bunk B."/>
            <person name="Jeske O."/>
            <person name="Meyerdierks A."/>
            <person name="Storesund J.E."/>
            <person name="Kallscheuer N."/>
            <person name="Luecker S."/>
            <person name="Lage O.M."/>
            <person name="Pohl T."/>
            <person name="Merkel B.J."/>
            <person name="Hornburger P."/>
            <person name="Mueller R.-W."/>
            <person name="Bruemmer F."/>
            <person name="Labrenz M."/>
            <person name="Spormann A.M."/>
            <person name="Op den Camp H."/>
            <person name="Overmann J."/>
            <person name="Amann R."/>
            <person name="Jetten M.S.M."/>
            <person name="Mascher T."/>
            <person name="Medema M.H."/>
            <person name="Devos D.P."/>
            <person name="Kaster A.-K."/>
            <person name="Ovreas L."/>
            <person name="Rohde M."/>
            <person name="Galperin M.Y."/>
            <person name="Jogler C."/>
        </authorList>
    </citation>
    <scope>NUCLEOTIDE SEQUENCE [LARGE SCALE GENOMIC DNA]</scope>
    <source>
        <strain evidence="2 3">HG15A2</strain>
    </source>
</reference>
<dbReference type="RefSeq" id="WP_145060477.1">
    <property type="nucleotide sequence ID" value="NZ_CP036263.1"/>
</dbReference>
<gene>
    <name evidence="2" type="ORF">HG15A2_25140</name>
</gene>
<dbReference type="Gene3D" id="3.40.220.10">
    <property type="entry name" value="Leucine Aminopeptidase, subunit E, domain 1"/>
    <property type="match status" value="1"/>
</dbReference>
<accession>A0A517MWG7</accession>
<evidence type="ECO:0000313" key="3">
    <source>
        <dbReference type="Proteomes" id="UP000319852"/>
    </source>
</evidence>
<dbReference type="PANTHER" id="PTHR35596:SF1">
    <property type="entry name" value="MICROBIAL-TYPE PARG CATALYTIC DOMAIN-CONTAINING PROTEIN"/>
    <property type="match status" value="1"/>
</dbReference>
<organism evidence="2 3">
    <name type="scientific">Adhaeretor mobilis</name>
    <dbReference type="NCBI Taxonomy" id="1930276"/>
    <lineage>
        <taxon>Bacteria</taxon>
        <taxon>Pseudomonadati</taxon>
        <taxon>Planctomycetota</taxon>
        <taxon>Planctomycetia</taxon>
        <taxon>Pirellulales</taxon>
        <taxon>Lacipirellulaceae</taxon>
        <taxon>Adhaeretor</taxon>
    </lineage>
</organism>
<evidence type="ECO:0000313" key="2">
    <source>
        <dbReference type="EMBL" id="QDS99222.1"/>
    </source>
</evidence>
<dbReference type="Pfam" id="PF10021">
    <property type="entry name" value="PARG_cat_microb"/>
    <property type="match status" value="1"/>
</dbReference>
<feature type="domain" description="Microbial-type PARG catalytic" evidence="1">
    <location>
        <begin position="12"/>
        <end position="158"/>
    </location>
</feature>
<evidence type="ECO:0000259" key="1">
    <source>
        <dbReference type="Pfam" id="PF10021"/>
    </source>
</evidence>
<proteinExistence type="predicted"/>
<dbReference type="InterPro" id="IPR012664">
    <property type="entry name" value="CHP02452"/>
</dbReference>
<dbReference type="OrthoDB" id="9806181at2"/>
<dbReference type="EMBL" id="CP036263">
    <property type="protein sequence ID" value="QDS99222.1"/>
    <property type="molecule type" value="Genomic_DNA"/>
</dbReference>
<dbReference type="InterPro" id="IPR019261">
    <property type="entry name" value="PARG_cat_microbial"/>
</dbReference>
<dbReference type="PIRSF" id="PIRSF014899">
    <property type="entry name" value="UCP014899"/>
    <property type="match status" value="1"/>
</dbReference>
<protein>
    <recommendedName>
        <fullName evidence="1">Microbial-type PARG catalytic domain-containing protein</fullName>
    </recommendedName>
</protein>
<dbReference type="PANTHER" id="PTHR35596">
    <property type="entry name" value="DUF2263 DOMAIN-CONTAINING PROTEIN"/>
    <property type="match status" value="1"/>
</dbReference>